<dbReference type="InterPro" id="IPR010144">
    <property type="entry name" value="CRISPR-assoc_prot_Csd1-typ"/>
</dbReference>
<dbReference type="CDD" id="cd09757">
    <property type="entry name" value="Cas8c_I-C"/>
    <property type="match status" value="1"/>
</dbReference>
<dbReference type="NCBIfam" id="TIGR01863">
    <property type="entry name" value="cas_Csd1"/>
    <property type="match status" value="1"/>
</dbReference>
<gene>
    <name evidence="1" type="primary">cas8c</name>
    <name evidence="1" type="ORF">O0S09_04200</name>
</gene>
<dbReference type="Proteomes" id="UP001141336">
    <property type="component" value="Unassembled WGS sequence"/>
</dbReference>
<proteinExistence type="predicted"/>
<evidence type="ECO:0000313" key="2">
    <source>
        <dbReference type="Proteomes" id="UP001141336"/>
    </source>
</evidence>
<name>A0ABT4IL50_9EURY</name>
<reference evidence="1" key="1">
    <citation type="submission" date="2022-12" db="EMBL/GenBank/DDBJ databases">
        <title>Isolation and characterisation of novel Methanocorpusculum spp. from native Australian herbivores indicates the genus is ancestrally host-associated.</title>
        <authorList>
            <person name="Volmer J.G."/>
            <person name="Soo R.M."/>
            <person name="Evans P.N."/>
            <person name="Hoedt E.C."/>
            <person name="Astorga Alsina A.L."/>
            <person name="Woodcroft B.J."/>
            <person name="Tyson G.W."/>
            <person name="Hugenholtz P."/>
            <person name="Morrison M."/>
        </authorList>
    </citation>
    <scope>NUCLEOTIDE SEQUENCE</scope>
    <source>
        <strain evidence="1">CW153</strain>
    </source>
</reference>
<organism evidence="1 2">
    <name type="scientific">Methanocorpusculum vombati</name>
    <dbReference type="NCBI Taxonomy" id="3002864"/>
    <lineage>
        <taxon>Archaea</taxon>
        <taxon>Methanobacteriati</taxon>
        <taxon>Methanobacteriota</taxon>
        <taxon>Stenosarchaea group</taxon>
        <taxon>Methanomicrobia</taxon>
        <taxon>Methanomicrobiales</taxon>
        <taxon>Methanocorpusculaceae</taxon>
        <taxon>Methanocorpusculum</taxon>
    </lineage>
</organism>
<comment type="caution">
    <text evidence="1">The sequence shown here is derived from an EMBL/GenBank/DDBJ whole genome shotgun (WGS) entry which is preliminary data.</text>
</comment>
<dbReference type="RefSeq" id="WP_268922703.1">
    <property type="nucleotide sequence ID" value="NZ_JAPTGC010000004.1"/>
</dbReference>
<dbReference type="EMBL" id="JAPTGC010000004">
    <property type="protein sequence ID" value="MCZ0862457.1"/>
    <property type="molecule type" value="Genomic_DNA"/>
</dbReference>
<sequence length="581" mass="65444">MILQALCDYYQMLVNDPESKIARPGYSQVPCSYAILLNTKGDLLSLITLTEGKQKEVLTVPEQKGRSGKKAYFLCDNAKYLLGSEFNKKEKTLVPFPDYLATSYAYHRKRIGTTPDEGLLAVLSFLQKRMDGESVDIPADHPVYLGGNIVFRLENDPCYIHEREAAVALCAEPEVTDDEISRGQCLITGEENVPIARIHKLLSGVVNANTTGCAVVSFNMDSVESYGKKQSYNAPVSESAMFEYTTALNYLLAGKTNKLRLGETTVVFWANKKGFVQNSMAFFLNNAPDKTESAEDIEMETKIARLLIRVREGKSISDIADPATQTYILGLSPNAARASIRFWYEDTFGNFITRMADHQNNMWIGHPDKPQSIVSISQILRKLAPESKTWWENVPASYENALFKSIVTGNKYPLSVYTAVLVRIRAEAGKEYGIDAVRAGYLKAVLRRNYYHEELSMSLDLSSTNPAYLLGNLFAVLELLQKSANGSSNIRARYFASASVNPKLVFPTLLNLAQHHIVKHHVVKDDRSGEWYDRQIQNLLGRITEFPAYLSLEDQGMFVLGYYHQREYNYLKKEDKEKLEA</sequence>
<protein>
    <submittedName>
        <fullName evidence="1">Type I-C CRISPR-associated protein Cas8c/Csd1</fullName>
    </submittedName>
</protein>
<evidence type="ECO:0000313" key="1">
    <source>
        <dbReference type="EMBL" id="MCZ0862457.1"/>
    </source>
</evidence>
<dbReference type="Pfam" id="PF09709">
    <property type="entry name" value="Cas_Csd1"/>
    <property type="match status" value="1"/>
</dbReference>
<keyword evidence="2" id="KW-1185">Reference proteome</keyword>
<accession>A0ABT4IL50</accession>